<accession>A0ABP6V861</accession>
<dbReference type="RefSeq" id="WP_218232991.1">
    <property type="nucleotide sequence ID" value="NZ_BAABBB010000009.1"/>
</dbReference>
<sequence>MNAASLRAFLRLRRARLRGWIALFRLLLAALRGQVDEVWVGDSHSVTFNTEHSPLPGILRTGERRWTWHLGPRVMYSIARDDFPPTLRRTARLIARIPGARDAAWFFSFGEIDIRCHLAPRLTQGADVGFVSSYVERVQGLVERLGTPVGTIVVPVPPCLDSYDHAAFPVAGSPEERLAAHRAVRSALTLAVSAAPAHPPLRLLDMTDALAGPDGLMRDELTDDGCHTNAAGRDVARRAVATLLP</sequence>
<organism evidence="1 2">
    <name type="scientific">Nocardioides daeguensis</name>
    <dbReference type="NCBI Taxonomy" id="908359"/>
    <lineage>
        <taxon>Bacteria</taxon>
        <taxon>Bacillati</taxon>
        <taxon>Actinomycetota</taxon>
        <taxon>Actinomycetes</taxon>
        <taxon>Propionibacteriales</taxon>
        <taxon>Nocardioidaceae</taxon>
        <taxon>Nocardioides</taxon>
    </lineage>
</organism>
<reference evidence="2" key="1">
    <citation type="journal article" date="2019" name="Int. J. Syst. Evol. Microbiol.">
        <title>The Global Catalogue of Microorganisms (GCM) 10K type strain sequencing project: providing services to taxonomists for standard genome sequencing and annotation.</title>
        <authorList>
            <consortium name="The Broad Institute Genomics Platform"/>
            <consortium name="The Broad Institute Genome Sequencing Center for Infectious Disease"/>
            <person name="Wu L."/>
            <person name="Ma J."/>
        </authorList>
    </citation>
    <scope>NUCLEOTIDE SEQUENCE [LARGE SCALE GENOMIC DNA]</scope>
    <source>
        <strain evidence="2">JCM 17460</strain>
    </source>
</reference>
<evidence type="ECO:0008006" key="3">
    <source>
        <dbReference type="Google" id="ProtNLM"/>
    </source>
</evidence>
<keyword evidence="2" id="KW-1185">Reference proteome</keyword>
<evidence type="ECO:0000313" key="1">
    <source>
        <dbReference type="EMBL" id="GAA3530564.1"/>
    </source>
</evidence>
<evidence type="ECO:0000313" key="2">
    <source>
        <dbReference type="Proteomes" id="UP001500301"/>
    </source>
</evidence>
<gene>
    <name evidence="1" type="ORF">GCM10022263_18940</name>
</gene>
<name>A0ABP6V861_9ACTN</name>
<proteinExistence type="predicted"/>
<protein>
    <recommendedName>
        <fullName evidence="3">SGNH/GDSL hydrolase family protein</fullName>
    </recommendedName>
</protein>
<comment type="caution">
    <text evidence="1">The sequence shown here is derived from an EMBL/GenBank/DDBJ whole genome shotgun (WGS) entry which is preliminary data.</text>
</comment>
<dbReference type="Proteomes" id="UP001500301">
    <property type="component" value="Unassembled WGS sequence"/>
</dbReference>
<dbReference type="EMBL" id="BAABBB010000009">
    <property type="protein sequence ID" value="GAA3530564.1"/>
    <property type="molecule type" value="Genomic_DNA"/>
</dbReference>